<dbReference type="GO" id="GO:0030527">
    <property type="term" value="F:structural constituent of chromatin"/>
    <property type="evidence" value="ECO:0007669"/>
    <property type="project" value="InterPro"/>
</dbReference>
<dbReference type="Gene3D" id="1.10.10.10">
    <property type="entry name" value="Winged helix-like DNA-binding domain superfamily/Winged helix DNA-binding domain"/>
    <property type="match status" value="1"/>
</dbReference>
<feature type="region of interest" description="Disordered" evidence="8">
    <location>
        <begin position="1"/>
        <end position="45"/>
    </location>
</feature>
<protein>
    <submittedName>
        <fullName evidence="11">H15 domain-containing protein</fullName>
    </submittedName>
</protein>
<feature type="compositionally biased region" description="Basic residues" evidence="8">
    <location>
        <begin position="125"/>
        <end position="135"/>
    </location>
</feature>
<dbReference type="WBParaSite" id="HCON_00041755-00001">
    <property type="protein sequence ID" value="HCON_00041755-00001"/>
    <property type="gene ID" value="HCON_00041755"/>
</dbReference>
<dbReference type="GO" id="GO:0006334">
    <property type="term" value="P:nucleosome assembly"/>
    <property type="evidence" value="ECO:0007669"/>
    <property type="project" value="InterPro"/>
</dbReference>
<evidence type="ECO:0000313" key="11">
    <source>
        <dbReference type="WBParaSite" id="HCON_00041755-00001"/>
    </source>
</evidence>
<evidence type="ECO:0000256" key="8">
    <source>
        <dbReference type="SAM" id="MobiDB-lite"/>
    </source>
</evidence>
<dbReference type="Pfam" id="PF00538">
    <property type="entry name" value="Linker_histone"/>
    <property type="match status" value="1"/>
</dbReference>
<keyword evidence="5 7" id="KW-0238">DNA-binding</keyword>
<evidence type="ECO:0000259" key="9">
    <source>
        <dbReference type="PROSITE" id="PS51504"/>
    </source>
</evidence>
<proteinExistence type="inferred from homology"/>
<dbReference type="InterPro" id="IPR036388">
    <property type="entry name" value="WH-like_DNA-bd_sf"/>
</dbReference>
<dbReference type="GO" id="GO:0003690">
    <property type="term" value="F:double-stranded DNA binding"/>
    <property type="evidence" value="ECO:0007669"/>
    <property type="project" value="TreeGrafter"/>
</dbReference>
<keyword evidence="4 7" id="KW-0158">Chromosome</keyword>
<dbReference type="InterPro" id="IPR036390">
    <property type="entry name" value="WH_DNA-bd_sf"/>
</dbReference>
<comment type="subcellular location">
    <subcellularLocation>
        <location evidence="3">Chromosome</location>
    </subcellularLocation>
    <subcellularLocation>
        <location evidence="2 7">Nucleus</location>
    </subcellularLocation>
</comment>
<evidence type="ECO:0000256" key="7">
    <source>
        <dbReference type="RuleBase" id="RU003894"/>
    </source>
</evidence>
<dbReference type="FunFam" id="1.10.10.10:FF:000140">
    <property type="entry name" value="Histone H1.0"/>
    <property type="match status" value="1"/>
</dbReference>
<dbReference type="CDD" id="cd00073">
    <property type="entry name" value="H15"/>
    <property type="match status" value="1"/>
</dbReference>
<dbReference type="PROSITE" id="PS51504">
    <property type="entry name" value="H15"/>
    <property type="match status" value="1"/>
</dbReference>
<evidence type="ECO:0000256" key="3">
    <source>
        <dbReference type="ARBA" id="ARBA00004286"/>
    </source>
</evidence>
<dbReference type="SUPFAM" id="SSF46785">
    <property type="entry name" value="Winged helix' DNA-binding domain"/>
    <property type="match status" value="1"/>
</dbReference>
<dbReference type="InterPro" id="IPR005818">
    <property type="entry name" value="Histone_H1/H5_H15"/>
</dbReference>
<dbReference type="GO" id="GO:0005634">
    <property type="term" value="C:nucleus"/>
    <property type="evidence" value="ECO:0007669"/>
    <property type="project" value="UniProtKB-SubCell"/>
</dbReference>
<dbReference type="PANTHER" id="PTHR11467:SF20">
    <property type="entry name" value="H15 DOMAIN-CONTAINING PROTEIN-RELATED"/>
    <property type="match status" value="1"/>
</dbReference>
<feature type="compositionally biased region" description="Low complexity" evidence="8">
    <location>
        <begin position="186"/>
        <end position="197"/>
    </location>
</feature>
<feature type="domain" description="H15" evidence="9">
    <location>
        <begin position="42"/>
        <end position="118"/>
    </location>
</feature>
<evidence type="ECO:0000313" key="10">
    <source>
        <dbReference type="Proteomes" id="UP000025227"/>
    </source>
</evidence>
<dbReference type="GO" id="GO:0031492">
    <property type="term" value="F:nucleosomal DNA binding"/>
    <property type="evidence" value="ECO:0007669"/>
    <property type="project" value="TreeGrafter"/>
</dbReference>
<evidence type="ECO:0000256" key="1">
    <source>
        <dbReference type="ARBA" id="ARBA00002809"/>
    </source>
</evidence>
<evidence type="ECO:0000256" key="6">
    <source>
        <dbReference type="ARBA" id="ARBA00023242"/>
    </source>
</evidence>
<accession>A0A7I4Y440</accession>
<sequence>MSGGRTQFYSATDMSTDLAVMPTDTPTDLATRPKDSRRQPRAHPPYTKMVQKAIAELNEKSGSSKSAIVRYLIQNYQLGDNVSKINTNIRRALKKGVEKGELKQVTGTGAVGSFTLGVKKAAAPRVRKPVAKKAIKRDPTPAPAKKEKAAPQEKKEKRVTFKKTPAAPKEKKEGAVAPKARKPRNGTLSKAKAATSKATEKEGTAKQTNSKKSVRSTRKTPSKISH</sequence>
<dbReference type="Proteomes" id="UP000025227">
    <property type="component" value="Unplaced"/>
</dbReference>
<dbReference type="GO" id="GO:0030261">
    <property type="term" value="P:chromosome condensation"/>
    <property type="evidence" value="ECO:0007669"/>
    <property type="project" value="TreeGrafter"/>
</dbReference>
<dbReference type="SMART" id="SM00526">
    <property type="entry name" value="H15"/>
    <property type="match status" value="1"/>
</dbReference>
<dbReference type="PANTHER" id="PTHR11467">
    <property type="entry name" value="HISTONE H1"/>
    <property type="match status" value="1"/>
</dbReference>
<evidence type="ECO:0000256" key="2">
    <source>
        <dbReference type="ARBA" id="ARBA00004123"/>
    </source>
</evidence>
<name>A0A7I4Y440_HAECO</name>
<feature type="compositionally biased region" description="Polar residues" evidence="8">
    <location>
        <begin position="1"/>
        <end position="15"/>
    </location>
</feature>
<dbReference type="GO" id="GO:0000786">
    <property type="term" value="C:nucleosome"/>
    <property type="evidence" value="ECO:0007669"/>
    <property type="project" value="InterPro"/>
</dbReference>
<feature type="region of interest" description="Disordered" evidence="8">
    <location>
        <begin position="123"/>
        <end position="226"/>
    </location>
</feature>
<dbReference type="GO" id="GO:0045910">
    <property type="term" value="P:negative regulation of DNA recombination"/>
    <property type="evidence" value="ECO:0007669"/>
    <property type="project" value="TreeGrafter"/>
</dbReference>
<keyword evidence="6 7" id="KW-0539">Nucleus</keyword>
<feature type="compositionally biased region" description="Basic and acidic residues" evidence="8">
    <location>
        <begin position="136"/>
        <end position="159"/>
    </location>
</feature>
<dbReference type="AlphaFoldDB" id="A0A7I4Y440"/>
<evidence type="ECO:0000256" key="4">
    <source>
        <dbReference type="ARBA" id="ARBA00022454"/>
    </source>
</evidence>
<reference evidence="11" key="1">
    <citation type="submission" date="2020-12" db="UniProtKB">
        <authorList>
            <consortium name="WormBaseParasite"/>
        </authorList>
    </citation>
    <scope>IDENTIFICATION</scope>
    <source>
        <strain evidence="11">MHco3</strain>
    </source>
</reference>
<evidence type="ECO:0000256" key="5">
    <source>
        <dbReference type="ARBA" id="ARBA00023125"/>
    </source>
</evidence>
<keyword evidence="10" id="KW-1185">Reference proteome</keyword>
<organism evidence="10 11">
    <name type="scientific">Haemonchus contortus</name>
    <name type="common">Barber pole worm</name>
    <dbReference type="NCBI Taxonomy" id="6289"/>
    <lineage>
        <taxon>Eukaryota</taxon>
        <taxon>Metazoa</taxon>
        <taxon>Ecdysozoa</taxon>
        <taxon>Nematoda</taxon>
        <taxon>Chromadorea</taxon>
        <taxon>Rhabditida</taxon>
        <taxon>Rhabditina</taxon>
        <taxon>Rhabditomorpha</taxon>
        <taxon>Strongyloidea</taxon>
        <taxon>Trichostrongylidae</taxon>
        <taxon>Haemonchus</taxon>
    </lineage>
</organism>
<dbReference type="PRINTS" id="PR00624">
    <property type="entry name" value="HISTONEH5"/>
</dbReference>
<dbReference type="InterPro" id="IPR005819">
    <property type="entry name" value="H1/H5"/>
</dbReference>
<comment type="similarity">
    <text evidence="7">Belongs to the histone H1/H5 family.</text>
</comment>
<feature type="compositionally biased region" description="Basic residues" evidence="8">
    <location>
        <begin position="212"/>
        <end position="226"/>
    </location>
</feature>
<comment type="function">
    <text evidence="1">Histones H1 are necessary for the condensation of nucleosome chains into higher-order structures.</text>
</comment>
<dbReference type="OrthoDB" id="1110759at2759"/>